<sequence length="110" mass="12530">MSYGRLKEIPEAIRPHGTRTEYAGIYQPTFSKNPIPLPADRVFLRRQTLNVHVSYAHGTIQSRIWLPDNCILDFNTQPRDDLDAHNAKIRVSNNYISSTCETMSPCLLAT</sequence>
<organism evidence="1 2">
    <name type="scientific">Colletotrichum melonis</name>
    <dbReference type="NCBI Taxonomy" id="1209925"/>
    <lineage>
        <taxon>Eukaryota</taxon>
        <taxon>Fungi</taxon>
        <taxon>Dikarya</taxon>
        <taxon>Ascomycota</taxon>
        <taxon>Pezizomycotina</taxon>
        <taxon>Sordariomycetes</taxon>
        <taxon>Hypocreomycetidae</taxon>
        <taxon>Glomerellales</taxon>
        <taxon>Glomerellaceae</taxon>
        <taxon>Colletotrichum</taxon>
        <taxon>Colletotrichum acutatum species complex</taxon>
    </lineage>
</organism>
<dbReference type="Proteomes" id="UP001239795">
    <property type="component" value="Unassembled WGS sequence"/>
</dbReference>
<comment type="caution">
    <text evidence="1">The sequence shown here is derived from an EMBL/GenBank/DDBJ whole genome shotgun (WGS) entry which is preliminary data.</text>
</comment>
<protein>
    <submittedName>
        <fullName evidence="1">Uncharacterized protein</fullName>
    </submittedName>
</protein>
<reference evidence="1 2" key="1">
    <citation type="submission" date="2016-10" db="EMBL/GenBank/DDBJ databases">
        <title>The genome sequence of Colletotrichum fioriniae PJ7.</title>
        <authorList>
            <person name="Baroncelli R."/>
        </authorList>
    </citation>
    <scope>NUCLEOTIDE SEQUENCE [LARGE SCALE GENOMIC DNA]</scope>
    <source>
        <strain evidence="1">Col 31</strain>
    </source>
</reference>
<evidence type="ECO:0000313" key="2">
    <source>
        <dbReference type="Proteomes" id="UP001239795"/>
    </source>
</evidence>
<evidence type="ECO:0000313" key="1">
    <source>
        <dbReference type="EMBL" id="KAK1446026.1"/>
    </source>
</evidence>
<name>A0AAI9TWD3_9PEZI</name>
<gene>
    <name evidence="1" type="ORF">CMEL01_10269</name>
</gene>
<keyword evidence="2" id="KW-1185">Reference proteome</keyword>
<proteinExistence type="predicted"/>
<dbReference type="AlphaFoldDB" id="A0AAI9TWD3"/>
<dbReference type="EMBL" id="MLGG01000090">
    <property type="protein sequence ID" value="KAK1446026.1"/>
    <property type="molecule type" value="Genomic_DNA"/>
</dbReference>
<accession>A0AAI9TWD3</accession>